<evidence type="ECO:0000313" key="3">
    <source>
        <dbReference type="Proteomes" id="UP000304912"/>
    </source>
</evidence>
<reference evidence="2 3" key="1">
    <citation type="submission" date="2019-04" db="EMBL/GenBank/DDBJ databases">
        <title>Salinimonas iocasae sp. nov., a halophilic bacterium isolated from the outer tube casing of tubeworms in Okinawa Trough.</title>
        <authorList>
            <person name="Zhang H."/>
            <person name="Wang H."/>
            <person name="Li C."/>
        </authorList>
    </citation>
    <scope>NUCLEOTIDE SEQUENCE [LARGE SCALE GENOMIC DNA]</scope>
    <source>
        <strain evidence="2 3">KX18D6</strain>
    </source>
</reference>
<evidence type="ECO:0000256" key="1">
    <source>
        <dbReference type="SAM" id="Phobius"/>
    </source>
</evidence>
<protein>
    <recommendedName>
        <fullName evidence="4">DoxX protein</fullName>
    </recommendedName>
</protein>
<sequence length="138" mass="15240">MRSLLSGFDKRLQISLLSLRIGVFIVMFVWALDKFVNPAHSAGIFEAFYGIGGISHALVYLMGGLQIVLVLLFLAGVLKTWTYGLILVLHAASTFSSYSQYLDAFNNLLFFAAWPMLAACLALFLLREADTLLSVNKS</sequence>
<organism evidence="2 3">
    <name type="scientific">Salinimonas iocasae</name>
    <dbReference type="NCBI Taxonomy" id="2572577"/>
    <lineage>
        <taxon>Bacteria</taxon>
        <taxon>Pseudomonadati</taxon>
        <taxon>Pseudomonadota</taxon>
        <taxon>Gammaproteobacteria</taxon>
        <taxon>Alteromonadales</taxon>
        <taxon>Alteromonadaceae</taxon>
        <taxon>Alteromonas/Salinimonas group</taxon>
        <taxon>Salinimonas</taxon>
    </lineage>
</organism>
<feature type="transmembrane region" description="Helical" evidence="1">
    <location>
        <begin position="12"/>
        <end position="32"/>
    </location>
</feature>
<dbReference type="OrthoDB" id="7355622at2"/>
<proteinExistence type="predicted"/>
<evidence type="ECO:0008006" key="4">
    <source>
        <dbReference type="Google" id="ProtNLM"/>
    </source>
</evidence>
<keyword evidence="1" id="KW-0472">Membrane</keyword>
<dbReference type="Proteomes" id="UP000304912">
    <property type="component" value="Chromosome"/>
</dbReference>
<name>A0A5B7YEN4_9ALTE</name>
<dbReference type="EMBL" id="CP039852">
    <property type="protein sequence ID" value="QCZ93800.1"/>
    <property type="molecule type" value="Genomic_DNA"/>
</dbReference>
<dbReference type="RefSeq" id="WP_139756543.1">
    <property type="nucleotide sequence ID" value="NZ_CP039852.1"/>
</dbReference>
<keyword evidence="1" id="KW-0812">Transmembrane</keyword>
<gene>
    <name evidence="2" type="ORF">FBQ74_10015</name>
</gene>
<feature type="transmembrane region" description="Helical" evidence="1">
    <location>
        <begin position="47"/>
        <end position="74"/>
    </location>
</feature>
<accession>A0A5B7YEN4</accession>
<dbReference type="AlphaFoldDB" id="A0A5B7YEN4"/>
<feature type="transmembrane region" description="Helical" evidence="1">
    <location>
        <begin position="108"/>
        <end position="126"/>
    </location>
</feature>
<keyword evidence="3" id="KW-1185">Reference proteome</keyword>
<dbReference type="KEGG" id="salk:FBQ74_10015"/>
<evidence type="ECO:0000313" key="2">
    <source>
        <dbReference type="EMBL" id="QCZ93800.1"/>
    </source>
</evidence>
<keyword evidence="1" id="KW-1133">Transmembrane helix</keyword>